<evidence type="ECO:0000313" key="2">
    <source>
        <dbReference type="EMBL" id="KNC71015.1"/>
    </source>
</evidence>
<feature type="compositionally biased region" description="Polar residues" evidence="1">
    <location>
        <begin position="24"/>
        <end position="33"/>
    </location>
</feature>
<dbReference type="Proteomes" id="UP000054560">
    <property type="component" value="Unassembled WGS sequence"/>
</dbReference>
<gene>
    <name evidence="2" type="ORF">SARC_16452</name>
</gene>
<dbReference type="EMBL" id="KQ249706">
    <property type="protein sequence ID" value="KNC71015.1"/>
    <property type="molecule type" value="Genomic_DNA"/>
</dbReference>
<feature type="region of interest" description="Disordered" evidence="1">
    <location>
        <begin position="23"/>
        <end position="53"/>
    </location>
</feature>
<evidence type="ECO:0000256" key="1">
    <source>
        <dbReference type="SAM" id="MobiDB-lite"/>
    </source>
</evidence>
<evidence type="ECO:0000313" key="3">
    <source>
        <dbReference type="Proteomes" id="UP000054560"/>
    </source>
</evidence>
<proteinExistence type="predicted"/>
<sequence>DNHSTDESAHAELLMSASAVFGSISKSHSQQRSPKGGPSTGTVYHDAVTELTE</sequence>
<accession>A0A0L0F2R5</accession>
<dbReference type="RefSeq" id="XP_014144917.1">
    <property type="nucleotide sequence ID" value="XM_014289442.1"/>
</dbReference>
<dbReference type="AlphaFoldDB" id="A0A0L0F2R5"/>
<feature type="non-terminal residue" evidence="2">
    <location>
        <position position="1"/>
    </location>
</feature>
<feature type="non-terminal residue" evidence="2">
    <location>
        <position position="53"/>
    </location>
</feature>
<reference evidence="2 3" key="1">
    <citation type="submission" date="2011-02" db="EMBL/GenBank/DDBJ databases">
        <title>The Genome Sequence of Sphaeroforma arctica JP610.</title>
        <authorList>
            <consortium name="The Broad Institute Genome Sequencing Platform"/>
            <person name="Russ C."/>
            <person name="Cuomo C."/>
            <person name="Young S.K."/>
            <person name="Zeng Q."/>
            <person name="Gargeya S."/>
            <person name="Alvarado L."/>
            <person name="Berlin A."/>
            <person name="Chapman S.B."/>
            <person name="Chen Z."/>
            <person name="Freedman E."/>
            <person name="Gellesch M."/>
            <person name="Goldberg J."/>
            <person name="Griggs A."/>
            <person name="Gujja S."/>
            <person name="Heilman E."/>
            <person name="Heiman D."/>
            <person name="Howarth C."/>
            <person name="Mehta T."/>
            <person name="Neiman D."/>
            <person name="Pearson M."/>
            <person name="Roberts A."/>
            <person name="Saif S."/>
            <person name="Shea T."/>
            <person name="Shenoy N."/>
            <person name="Sisk P."/>
            <person name="Stolte C."/>
            <person name="Sykes S."/>
            <person name="White J."/>
            <person name="Yandava C."/>
            <person name="Burger G."/>
            <person name="Gray M.W."/>
            <person name="Holland P.W.H."/>
            <person name="King N."/>
            <person name="Lang F.B.F."/>
            <person name="Roger A.J."/>
            <person name="Ruiz-Trillo I."/>
            <person name="Haas B."/>
            <person name="Nusbaum C."/>
            <person name="Birren B."/>
        </authorList>
    </citation>
    <scope>NUCLEOTIDE SEQUENCE [LARGE SCALE GENOMIC DNA]</scope>
    <source>
        <strain evidence="2 3">JP610</strain>
    </source>
</reference>
<name>A0A0L0F2R5_9EUKA</name>
<keyword evidence="3" id="KW-1185">Reference proteome</keyword>
<organism evidence="2 3">
    <name type="scientific">Sphaeroforma arctica JP610</name>
    <dbReference type="NCBI Taxonomy" id="667725"/>
    <lineage>
        <taxon>Eukaryota</taxon>
        <taxon>Ichthyosporea</taxon>
        <taxon>Ichthyophonida</taxon>
        <taxon>Sphaeroforma</taxon>
    </lineage>
</organism>
<dbReference type="GeneID" id="25916956"/>
<protein>
    <submittedName>
        <fullName evidence="2">Uncharacterized protein</fullName>
    </submittedName>
</protein>